<dbReference type="PANTHER" id="PTHR10380:SF235">
    <property type="entry name" value="CUTICULAR PROTEIN 73D, ISOFORM B"/>
    <property type="match status" value="1"/>
</dbReference>
<organism evidence="3 4">
    <name type="scientific">Argiope bruennichi</name>
    <name type="common">Wasp spider</name>
    <name type="synonym">Aranea bruennichi</name>
    <dbReference type="NCBI Taxonomy" id="94029"/>
    <lineage>
        <taxon>Eukaryota</taxon>
        <taxon>Metazoa</taxon>
        <taxon>Ecdysozoa</taxon>
        <taxon>Arthropoda</taxon>
        <taxon>Chelicerata</taxon>
        <taxon>Arachnida</taxon>
        <taxon>Araneae</taxon>
        <taxon>Araneomorphae</taxon>
        <taxon>Entelegynae</taxon>
        <taxon>Araneoidea</taxon>
        <taxon>Araneidae</taxon>
        <taxon>Argiope</taxon>
    </lineage>
</organism>
<dbReference type="GO" id="GO:0008010">
    <property type="term" value="F:structural constituent of chitin-based larval cuticle"/>
    <property type="evidence" value="ECO:0007669"/>
    <property type="project" value="TreeGrafter"/>
</dbReference>
<dbReference type="PRINTS" id="PR00947">
    <property type="entry name" value="CUTICLE"/>
</dbReference>
<protein>
    <submittedName>
        <fullName evidence="3">Cuticle protein 16.8 like protein</fullName>
    </submittedName>
</protein>
<reference evidence="3" key="2">
    <citation type="submission" date="2020-06" db="EMBL/GenBank/DDBJ databases">
        <authorList>
            <person name="Sheffer M."/>
        </authorList>
    </citation>
    <scope>NUCLEOTIDE SEQUENCE</scope>
</reference>
<dbReference type="Pfam" id="PF00379">
    <property type="entry name" value="Chitin_bind_4"/>
    <property type="match status" value="2"/>
</dbReference>
<feature type="chain" id="PRO_5035751491" evidence="2">
    <location>
        <begin position="18"/>
        <end position="322"/>
    </location>
</feature>
<gene>
    <name evidence="3" type="ORF">HNY73_020179</name>
</gene>
<dbReference type="EMBL" id="JABXBU010002230">
    <property type="protein sequence ID" value="KAF8767191.1"/>
    <property type="molecule type" value="Genomic_DNA"/>
</dbReference>
<keyword evidence="4" id="KW-1185">Reference proteome</keyword>
<feature type="signal peptide" evidence="2">
    <location>
        <begin position="1"/>
        <end position="17"/>
    </location>
</feature>
<reference evidence="3" key="1">
    <citation type="journal article" date="2020" name="bioRxiv">
        <title>Chromosome-level reference genome of the European wasp spider Argiope bruennichi: a resource for studies on range expansion and evolutionary adaptation.</title>
        <authorList>
            <person name="Sheffer M.M."/>
            <person name="Hoppe A."/>
            <person name="Krehenwinkel H."/>
            <person name="Uhl G."/>
            <person name="Kuss A.W."/>
            <person name="Jensen L."/>
            <person name="Jensen C."/>
            <person name="Gillespie R.G."/>
            <person name="Hoff K.J."/>
            <person name="Prost S."/>
        </authorList>
    </citation>
    <scope>NUCLEOTIDE SEQUENCE</scope>
</reference>
<accession>A0A8T0E9R2</accession>
<proteinExistence type="predicted"/>
<dbReference type="PROSITE" id="PS51155">
    <property type="entry name" value="CHIT_BIND_RR_2"/>
    <property type="match status" value="2"/>
</dbReference>
<dbReference type="GO" id="GO:0062129">
    <property type="term" value="C:chitin-based extracellular matrix"/>
    <property type="evidence" value="ECO:0007669"/>
    <property type="project" value="TreeGrafter"/>
</dbReference>
<evidence type="ECO:0000313" key="3">
    <source>
        <dbReference type="EMBL" id="KAF8767191.1"/>
    </source>
</evidence>
<comment type="caution">
    <text evidence="3">The sequence shown here is derived from an EMBL/GenBank/DDBJ whole genome shotgun (WGS) entry which is preliminary data.</text>
</comment>
<evidence type="ECO:0000256" key="1">
    <source>
        <dbReference type="PROSITE-ProRule" id="PRU00497"/>
    </source>
</evidence>
<evidence type="ECO:0000313" key="4">
    <source>
        <dbReference type="Proteomes" id="UP000807504"/>
    </source>
</evidence>
<evidence type="ECO:0000256" key="2">
    <source>
        <dbReference type="SAM" id="SignalP"/>
    </source>
</evidence>
<dbReference type="InterPro" id="IPR000618">
    <property type="entry name" value="Insect_cuticle"/>
</dbReference>
<dbReference type="InterPro" id="IPR050468">
    <property type="entry name" value="Cuticle_Struct_Prot"/>
</dbReference>
<sequence>MFSIICLLSLVVAMVQSVPVPQNQQLQDKERRIPSIQSLSRAGSDRFEQDVAYTSKPYQFGYELEDGFGMSQYRSEASDGTGVVKGSYGYMDPTGIYRKVEYTADSNGYRAVIRSNEPGTANQNVADALFIVEPPPPEVMQQDIIHNDISPRNGKAKNTSIRLTYPELYKTNNEQHLSIRRTDSNIKMVPQLSITVIFFNVVMVTLFNGVHLQNIQVLTSPAVDLPRPYNFGFEFGDGLGMSQYRQEIADGSGSVKGSYGYRDPLGQFRNVEYVAGVEGFKAAVTTNEAGLSKHAVGDATYDVQLPPPGAVVQGLRKAAPLK</sequence>
<name>A0A8T0E9R2_ARGBR</name>
<keyword evidence="2" id="KW-0732">Signal</keyword>
<dbReference type="Proteomes" id="UP000807504">
    <property type="component" value="Unassembled WGS sequence"/>
</dbReference>
<dbReference type="PANTHER" id="PTHR10380">
    <property type="entry name" value="CUTICLE PROTEIN"/>
    <property type="match status" value="1"/>
</dbReference>
<dbReference type="AlphaFoldDB" id="A0A8T0E9R2"/>
<keyword evidence="1" id="KW-0193">Cuticle</keyword>